<sequence length="83" mass="9184">MGLNAAKIGEKFLWGAKTFNLILAKTSSAPSYVLPIKIRYTNIEDGSVVKAADKLKWGHQKGVYTVKEGYQQLSSIINKPRDS</sequence>
<evidence type="ECO:0000313" key="2">
    <source>
        <dbReference type="Proteomes" id="UP000824120"/>
    </source>
</evidence>
<name>A0A9J6AXD7_SOLCO</name>
<gene>
    <name evidence="1" type="ORF">H5410_000861</name>
</gene>
<reference evidence="1 2" key="1">
    <citation type="submission" date="2020-09" db="EMBL/GenBank/DDBJ databases">
        <title>De no assembly of potato wild relative species, Solanum commersonii.</title>
        <authorList>
            <person name="Cho K."/>
        </authorList>
    </citation>
    <scope>NUCLEOTIDE SEQUENCE [LARGE SCALE GENOMIC DNA]</scope>
    <source>
        <strain evidence="1">LZ3.2</strain>
        <tissue evidence="1">Leaf</tissue>
    </source>
</reference>
<evidence type="ECO:0000313" key="1">
    <source>
        <dbReference type="EMBL" id="KAG5629144.1"/>
    </source>
</evidence>
<proteinExistence type="predicted"/>
<dbReference type="AlphaFoldDB" id="A0A9J6AXD7"/>
<protein>
    <submittedName>
        <fullName evidence="1">Uncharacterized protein</fullName>
    </submittedName>
</protein>
<keyword evidence="2" id="KW-1185">Reference proteome</keyword>
<comment type="caution">
    <text evidence="1">The sequence shown here is derived from an EMBL/GenBank/DDBJ whole genome shotgun (WGS) entry which is preliminary data.</text>
</comment>
<dbReference type="EMBL" id="JACXVP010000001">
    <property type="protein sequence ID" value="KAG5629144.1"/>
    <property type="molecule type" value="Genomic_DNA"/>
</dbReference>
<dbReference type="Proteomes" id="UP000824120">
    <property type="component" value="Chromosome 1"/>
</dbReference>
<accession>A0A9J6AXD7</accession>
<organism evidence="1 2">
    <name type="scientific">Solanum commersonii</name>
    <name type="common">Commerson's wild potato</name>
    <name type="synonym">Commerson's nightshade</name>
    <dbReference type="NCBI Taxonomy" id="4109"/>
    <lineage>
        <taxon>Eukaryota</taxon>
        <taxon>Viridiplantae</taxon>
        <taxon>Streptophyta</taxon>
        <taxon>Embryophyta</taxon>
        <taxon>Tracheophyta</taxon>
        <taxon>Spermatophyta</taxon>
        <taxon>Magnoliopsida</taxon>
        <taxon>eudicotyledons</taxon>
        <taxon>Gunneridae</taxon>
        <taxon>Pentapetalae</taxon>
        <taxon>asterids</taxon>
        <taxon>lamiids</taxon>
        <taxon>Solanales</taxon>
        <taxon>Solanaceae</taxon>
        <taxon>Solanoideae</taxon>
        <taxon>Solaneae</taxon>
        <taxon>Solanum</taxon>
    </lineage>
</organism>